<gene>
    <name evidence="2" type="ORF">SALWKB29_1202</name>
</gene>
<proteinExistence type="predicted"/>
<evidence type="ECO:0000313" key="3">
    <source>
        <dbReference type="Proteomes" id="UP000027170"/>
    </source>
</evidence>
<reference evidence="2 3" key="1">
    <citation type="submission" date="2014-03" db="EMBL/GenBank/DDBJ databases">
        <title>The genomes of two eusocial bee gut symbionts.</title>
        <authorList>
            <person name="Kwong W.K."/>
            <person name="Engel P."/>
            <person name="Koch H."/>
            <person name="Moran N.A."/>
        </authorList>
    </citation>
    <scope>NUCLEOTIDE SEQUENCE [LARGE SCALE GENOMIC DNA]</scope>
    <source>
        <strain evidence="3">wkB29</strain>
    </source>
</reference>
<evidence type="ECO:0000313" key="2">
    <source>
        <dbReference type="EMBL" id="KDN14743.1"/>
    </source>
</evidence>
<feature type="transmembrane region" description="Helical" evidence="1">
    <location>
        <begin position="33"/>
        <end position="53"/>
    </location>
</feature>
<accession>A0A836MR79</accession>
<protein>
    <submittedName>
        <fullName evidence="2">Uncharacterized protein</fullName>
    </submittedName>
</protein>
<dbReference type="EMBL" id="JFZV01000005">
    <property type="protein sequence ID" value="KDN14743.1"/>
    <property type="molecule type" value="Genomic_DNA"/>
</dbReference>
<dbReference type="Proteomes" id="UP000027170">
    <property type="component" value="Unassembled WGS sequence"/>
</dbReference>
<dbReference type="AlphaFoldDB" id="A0A836MR79"/>
<sequence length="58" mass="7116">MNVTFNAFGIKCFVFTPDYFLLIFWYLGWPYSFYVWFVRVDILIYLIILFIFAGRLKL</sequence>
<name>A0A836MR79_9NEIS</name>
<keyword evidence="1" id="KW-0472">Membrane</keyword>
<organism evidence="2 3">
    <name type="scientific">Snodgrassella communis</name>
    <dbReference type="NCBI Taxonomy" id="2946699"/>
    <lineage>
        <taxon>Bacteria</taxon>
        <taxon>Pseudomonadati</taxon>
        <taxon>Pseudomonadota</taxon>
        <taxon>Betaproteobacteria</taxon>
        <taxon>Neisseriales</taxon>
        <taxon>Neisseriaceae</taxon>
        <taxon>Snodgrassella</taxon>
    </lineage>
</organism>
<comment type="caution">
    <text evidence="2">The sequence shown here is derived from an EMBL/GenBank/DDBJ whole genome shotgun (WGS) entry which is preliminary data.</text>
</comment>
<feature type="transmembrane region" description="Helical" evidence="1">
    <location>
        <begin position="7"/>
        <end position="27"/>
    </location>
</feature>
<evidence type="ECO:0000256" key="1">
    <source>
        <dbReference type="SAM" id="Phobius"/>
    </source>
</evidence>
<keyword evidence="1" id="KW-0812">Transmembrane</keyword>
<keyword evidence="3" id="KW-1185">Reference proteome</keyword>
<keyword evidence="1" id="KW-1133">Transmembrane helix</keyword>